<dbReference type="SUPFAM" id="SSF52833">
    <property type="entry name" value="Thioredoxin-like"/>
    <property type="match status" value="1"/>
</dbReference>
<name>A0A1I5WE72_9BACT</name>
<dbReference type="Proteomes" id="UP000199306">
    <property type="component" value="Unassembled WGS sequence"/>
</dbReference>
<keyword evidence="2" id="KW-0732">Signal</keyword>
<evidence type="ECO:0000256" key="1">
    <source>
        <dbReference type="ARBA" id="ARBA00023284"/>
    </source>
</evidence>
<protein>
    <submittedName>
        <fullName evidence="4">Thioredoxin-like</fullName>
    </submittedName>
</protein>
<evidence type="ECO:0000259" key="3">
    <source>
        <dbReference type="PROSITE" id="PS51352"/>
    </source>
</evidence>
<dbReference type="PROSITE" id="PS00194">
    <property type="entry name" value="THIOREDOXIN_1"/>
    <property type="match status" value="1"/>
</dbReference>
<dbReference type="AlphaFoldDB" id="A0A1I5WE72"/>
<dbReference type="Pfam" id="PF13899">
    <property type="entry name" value="Thioredoxin_7"/>
    <property type="match status" value="1"/>
</dbReference>
<evidence type="ECO:0000313" key="4">
    <source>
        <dbReference type="EMBL" id="SFQ17938.1"/>
    </source>
</evidence>
<dbReference type="STRING" id="1079859.SAMN04515674_111140"/>
<dbReference type="OrthoDB" id="922811at2"/>
<reference evidence="4 5" key="1">
    <citation type="submission" date="2016-10" db="EMBL/GenBank/DDBJ databases">
        <authorList>
            <person name="de Groot N.N."/>
        </authorList>
    </citation>
    <scope>NUCLEOTIDE SEQUENCE [LARGE SCALE GENOMIC DNA]</scope>
    <source>
        <strain evidence="5">E92,LMG 26720,CCM 7988</strain>
    </source>
</reference>
<feature type="signal peptide" evidence="2">
    <location>
        <begin position="1"/>
        <end position="36"/>
    </location>
</feature>
<gene>
    <name evidence="4" type="ORF">SAMN04515674_111140</name>
</gene>
<accession>A0A1I5WE72</accession>
<dbReference type="Gene3D" id="3.40.30.10">
    <property type="entry name" value="Glutaredoxin"/>
    <property type="match status" value="1"/>
</dbReference>
<sequence>MCNFKSCFTFNFPNPDMFKRILPLLLLLCFFTESNAQTKGIHFVKGSLKAAFELAKKQNKPVFVEIYAIGCPHCENFKKTFDNNQVVGDYFDKRFVSYQVEVNSEEGRAFRKKHNIYVLSTPMMSFWDKDENLLHIQVSGDEQNNEASLKDMADRAIDPAKQFASWKNYFAQGVHDDNFLIEYGYTCRMICDTLQNIAAMNVYAQKQKASNFNSPSNFVVIQKVIMDDDNLIFKNMMENLDSFYAKYGKKEVITAAENVIMFSLYSGRAKDFSVAKLEEMKNNLKKMGVPEQAVGARFLLAETKAYFKEGNAEKATDLIDRFYKGVKVIDKKDAQFIEKYVRENTRDEKSINKLNWIFKNGK</sequence>
<keyword evidence="1" id="KW-0676">Redox-active center</keyword>
<keyword evidence="5" id="KW-1185">Reference proteome</keyword>
<evidence type="ECO:0000256" key="2">
    <source>
        <dbReference type="SAM" id="SignalP"/>
    </source>
</evidence>
<feature type="chain" id="PRO_5011688081" evidence="2">
    <location>
        <begin position="37"/>
        <end position="362"/>
    </location>
</feature>
<evidence type="ECO:0000313" key="5">
    <source>
        <dbReference type="Proteomes" id="UP000199306"/>
    </source>
</evidence>
<organism evidence="4 5">
    <name type="scientific">Pseudarcicella hirudinis</name>
    <dbReference type="NCBI Taxonomy" id="1079859"/>
    <lineage>
        <taxon>Bacteria</taxon>
        <taxon>Pseudomonadati</taxon>
        <taxon>Bacteroidota</taxon>
        <taxon>Cytophagia</taxon>
        <taxon>Cytophagales</taxon>
        <taxon>Flectobacillaceae</taxon>
        <taxon>Pseudarcicella</taxon>
    </lineage>
</organism>
<dbReference type="InterPro" id="IPR017937">
    <property type="entry name" value="Thioredoxin_CS"/>
</dbReference>
<dbReference type="InterPro" id="IPR013766">
    <property type="entry name" value="Thioredoxin_domain"/>
</dbReference>
<dbReference type="EMBL" id="FOXH01000011">
    <property type="protein sequence ID" value="SFQ17938.1"/>
    <property type="molecule type" value="Genomic_DNA"/>
</dbReference>
<feature type="domain" description="Thioredoxin" evidence="3">
    <location>
        <begin position="22"/>
        <end position="162"/>
    </location>
</feature>
<dbReference type="InterPro" id="IPR036249">
    <property type="entry name" value="Thioredoxin-like_sf"/>
</dbReference>
<dbReference type="PROSITE" id="PS51352">
    <property type="entry name" value="THIOREDOXIN_2"/>
    <property type="match status" value="1"/>
</dbReference>
<proteinExistence type="predicted"/>